<sequence>MSLEIRHHQQTARWWPMACEPALEAARTFGSSPDEDIECEIIYSRIRTRYAQGDGQGWAGADENSLASLRIRTTYSWHVSRNSFAEIKAARIEKTTQAVRKRQEEELFSMIPKQDDLRLSGPPSDLGTSGGTPAPKQKSPCITSGGLTIHCAINAAS</sequence>
<proteinExistence type="predicted"/>
<evidence type="ECO:0000313" key="2">
    <source>
        <dbReference type="EMBL" id="GFO22732.1"/>
    </source>
</evidence>
<dbReference type="AlphaFoldDB" id="A0AAV4BTJ9"/>
<name>A0AAV4BTJ9_9GAST</name>
<gene>
    <name evidence="2" type="ORF">PoB_004923700</name>
</gene>
<dbReference type="Proteomes" id="UP000735302">
    <property type="component" value="Unassembled WGS sequence"/>
</dbReference>
<evidence type="ECO:0000256" key="1">
    <source>
        <dbReference type="SAM" id="MobiDB-lite"/>
    </source>
</evidence>
<feature type="region of interest" description="Disordered" evidence="1">
    <location>
        <begin position="111"/>
        <end position="141"/>
    </location>
</feature>
<reference evidence="2 3" key="1">
    <citation type="journal article" date="2021" name="Elife">
        <title>Chloroplast acquisition without the gene transfer in kleptoplastic sea slugs, Plakobranchus ocellatus.</title>
        <authorList>
            <person name="Maeda T."/>
            <person name="Takahashi S."/>
            <person name="Yoshida T."/>
            <person name="Shimamura S."/>
            <person name="Takaki Y."/>
            <person name="Nagai Y."/>
            <person name="Toyoda A."/>
            <person name="Suzuki Y."/>
            <person name="Arimoto A."/>
            <person name="Ishii H."/>
            <person name="Satoh N."/>
            <person name="Nishiyama T."/>
            <person name="Hasebe M."/>
            <person name="Maruyama T."/>
            <person name="Minagawa J."/>
            <person name="Obokata J."/>
            <person name="Shigenobu S."/>
        </authorList>
    </citation>
    <scope>NUCLEOTIDE SEQUENCE [LARGE SCALE GENOMIC DNA]</scope>
</reference>
<accession>A0AAV4BTJ9</accession>
<keyword evidence="3" id="KW-1185">Reference proteome</keyword>
<protein>
    <submittedName>
        <fullName evidence="2">Uncharacterized protein</fullName>
    </submittedName>
</protein>
<comment type="caution">
    <text evidence="2">The sequence shown here is derived from an EMBL/GenBank/DDBJ whole genome shotgun (WGS) entry which is preliminary data.</text>
</comment>
<organism evidence="2 3">
    <name type="scientific">Plakobranchus ocellatus</name>
    <dbReference type="NCBI Taxonomy" id="259542"/>
    <lineage>
        <taxon>Eukaryota</taxon>
        <taxon>Metazoa</taxon>
        <taxon>Spiralia</taxon>
        <taxon>Lophotrochozoa</taxon>
        <taxon>Mollusca</taxon>
        <taxon>Gastropoda</taxon>
        <taxon>Heterobranchia</taxon>
        <taxon>Euthyneura</taxon>
        <taxon>Panpulmonata</taxon>
        <taxon>Sacoglossa</taxon>
        <taxon>Placobranchoidea</taxon>
        <taxon>Plakobranchidae</taxon>
        <taxon>Plakobranchus</taxon>
    </lineage>
</organism>
<dbReference type="EMBL" id="BLXT01005449">
    <property type="protein sequence ID" value="GFO22732.1"/>
    <property type="molecule type" value="Genomic_DNA"/>
</dbReference>
<evidence type="ECO:0000313" key="3">
    <source>
        <dbReference type="Proteomes" id="UP000735302"/>
    </source>
</evidence>